<evidence type="ECO:0000313" key="4">
    <source>
        <dbReference type="Proteomes" id="UP000005408"/>
    </source>
</evidence>
<dbReference type="CDD" id="cd01450">
    <property type="entry name" value="vWFA_subfamily_ECM"/>
    <property type="match status" value="1"/>
</dbReference>
<evidence type="ECO:0000313" key="3">
    <source>
        <dbReference type="EnsemblMetazoa" id="G25470.1:cds"/>
    </source>
</evidence>
<proteinExistence type="predicted"/>
<feature type="region of interest" description="Disordered" evidence="1">
    <location>
        <begin position="266"/>
        <end position="396"/>
    </location>
</feature>
<reference evidence="3" key="1">
    <citation type="submission" date="2022-08" db="UniProtKB">
        <authorList>
            <consortium name="EnsemblMetazoa"/>
        </authorList>
    </citation>
    <scope>IDENTIFICATION</scope>
    <source>
        <strain evidence="3">05x7-T-G4-1.051#20</strain>
    </source>
</reference>
<feature type="compositionally biased region" description="Low complexity" evidence="1">
    <location>
        <begin position="368"/>
        <end position="387"/>
    </location>
</feature>
<dbReference type="Pfam" id="PF01549">
    <property type="entry name" value="ShK"/>
    <property type="match status" value="3"/>
</dbReference>
<dbReference type="InterPro" id="IPR036465">
    <property type="entry name" value="vWFA_dom_sf"/>
</dbReference>
<evidence type="ECO:0000256" key="1">
    <source>
        <dbReference type="SAM" id="MobiDB-lite"/>
    </source>
</evidence>
<sequence length="617" mass="66193">MKTVVLNCILHKLMKELDRATTNVWSLQLSVTRSREQKLTLILPLSLQAIRLMSTALGKSNLKASESTNASLAVCAKTPADIFFALDTSTSIGSQNFEREKQFVLAFVANMDIGPSDVQVSVGTFSDNARRYFALNSHPNLHDLQAAIKEMYYEFGQTQTHLAFLLAEKYVFTNVSGDRPSATNVMFVLTDGRSQNHTATVQGAQRLKNAGVKIYAIGIGNQTDRGELNDIASDTSHVFMVDSFTDLSSIHTLVQNTYCEGYLSTNKPTSSVPTAMSASTTVKSTSTQTSALSSTETTAMSTTTTAMTSNPTSDSSNPTPGSSNPTPDSSNPTPGSSNPTPDNSNPTTDGLNSTTDGSSVMTSVITNSTPSPKSTSTSLPTPALPTTIPTPPPIPDGPCEDKITNCAGYGDGVCTSYRKWSIQNCARFCTFCHDSVTRTSTTTTLNVPTTKTTTTLPTTTSLTTRVYTVCEDKIDRCSLYGPDICFKYTTWAAVQCPKFCVFCEPPSTTTLSTTTTTTTTTTPLPSTTPFVCADQAPNCAELGPAMCLEDKAFAMRNCAVFCLLCTPTGTSIGVTEPLTFKTSTTIRQITTNPDIIIIGRKRFDSLHGKLLGHPKLK</sequence>
<dbReference type="InterPro" id="IPR003582">
    <property type="entry name" value="ShKT_dom"/>
</dbReference>
<dbReference type="SMART" id="SM00254">
    <property type="entry name" value="ShKT"/>
    <property type="match status" value="3"/>
</dbReference>
<dbReference type="EnsemblMetazoa" id="G25470.1">
    <property type="protein sequence ID" value="G25470.1:cds"/>
    <property type="gene ID" value="G25470"/>
</dbReference>
<dbReference type="InterPro" id="IPR050525">
    <property type="entry name" value="ECM_Assembly_Org"/>
</dbReference>
<dbReference type="Pfam" id="PF00092">
    <property type="entry name" value="VWA"/>
    <property type="match status" value="1"/>
</dbReference>
<organism evidence="3 4">
    <name type="scientific">Magallana gigas</name>
    <name type="common">Pacific oyster</name>
    <name type="synonym">Crassostrea gigas</name>
    <dbReference type="NCBI Taxonomy" id="29159"/>
    <lineage>
        <taxon>Eukaryota</taxon>
        <taxon>Metazoa</taxon>
        <taxon>Spiralia</taxon>
        <taxon>Lophotrochozoa</taxon>
        <taxon>Mollusca</taxon>
        <taxon>Bivalvia</taxon>
        <taxon>Autobranchia</taxon>
        <taxon>Pteriomorphia</taxon>
        <taxon>Ostreida</taxon>
        <taxon>Ostreoidea</taxon>
        <taxon>Ostreidae</taxon>
        <taxon>Magallana</taxon>
    </lineage>
</organism>
<dbReference type="PROSITE" id="PS50234">
    <property type="entry name" value="VWFA"/>
    <property type="match status" value="1"/>
</dbReference>
<dbReference type="PRINTS" id="PR00453">
    <property type="entry name" value="VWFADOMAIN"/>
</dbReference>
<name>A0A8W8KVN3_MAGGI</name>
<feature type="domain" description="VWFA" evidence="2">
    <location>
        <begin position="81"/>
        <end position="254"/>
    </location>
</feature>
<dbReference type="Gene3D" id="3.40.50.410">
    <property type="entry name" value="von Willebrand factor, type A domain"/>
    <property type="match status" value="1"/>
</dbReference>
<evidence type="ECO:0000259" key="2">
    <source>
        <dbReference type="PROSITE" id="PS50234"/>
    </source>
</evidence>
<keyword evidence="4" id="KW-1185">Reference proteome</keyword>
<accession>A0A8W8KVN3</accession>
<dbReference type="SMART" id="SM00327">
    <property type="entry name" value="VWA"/>
    <property type="match status" value="1"/>
</dbReference>
<dbReference type="Proteomes" id="UP000005408">
    <property type="component" value="Unassembled WGS sequence"/>
</dbReference>
<dbReference type="InterPro" id="IPR002035">
    <property type="entry name" value="VWF_A"/>
</dbReference>
<feature type="compositionally biased region" description="Polar residues" evidence="1">
    <location>
        <begin position="351"/>
        <end position="367"/>
    </location>
</feature>
<protein>
    <recommendedName>
        <fullName evidence="2">VWFA domain-containing protein</fullName>
    </recommendedName>
</protein>
<feature type="compositionally biased region" description="Low complexity" evidence="1">
    <location>
        <begin position="274"/>
        <end position="350"/>
    </location>
</feature>
<dbReference type="PANTHER" id="PTHR24020">
    <property type="entry name" value="COLLAGEN ALPHA"/>
    <property type="match status" value="1"/>
</dbReference>
<dbReference type="SUPFAM" id="SSF53300">
    <property type="entry name" value="vWA-like"/>
    <property type="match status" value="1"/>
</dbReference>
<dbReference type="PANTHER" id="PTHR24020:SF87">
    <property type="entry name" value="COLLAGEN ALPHA-1(VI) CHAIN-LIKE"/>
    <property type="match status" value="1"/>
</dbReference>
<dbReference type="AlphaFoldDB" id="A0A8W8KVN3"/>